<dbReference type="PANTHER" id="PTHR38046:SF1">
    <property type="entry name" value="CRYPTIC LOCI REGULATOR 2"/>
    <property type="match status" value="1"/>
</dbReference>
<feature type="compositionally biased region" description="Polar residues" evidence="1">
    <location>
        <begin position="86"/>
        <end position="106"/>
    </location>
</feature>
<dbReference type="GO" id="GO:0031934">
    <property type="term" value="C:mating-type region heterochromatin"/>
    <property type="evidence" value="ECO:0007669"/>
    <property type="project" value="TreeGrafter"/>
</dbReference>
<reference evidence="5" key="2">
    <citation type="journal article" date="2018" name="BMC Genomics">
        <title>Genomic insights into host adaptation between the wheat stripe rust pathogen (Puccinia striiformis f. sp. tritici) and the barley stripe rust pathogen (Puccinia striiformis f. sp. hordei).</title>
        <authorList>
            <person name="Xia C."/>
            <person name="Wang M."/>
            <person name="Yin C."/>
            <person name="Cornejo O.E."/>
            <person name="Hulbert S.H."/>
            <person name="Chen X."/>
        </authorList>
    </citation>
    <scope>NUCLEOTIDE SEQUENCE [LARGE SCALE GENOMIC DNA]</scope>
    <source>
        <strain evidence="5">93TX-2</strain>
    </source>
</reference>
<dbReference type="OrthoDB" id="2421327at2759"/>
<protein>
    <recommendedName>
        <fullName evidence="6">Cryptic loci regulator 2 N-terminal domain-containing protein</fullName>
    </recommendedName>
</protein>
<dbReference type="GO" id="GO:0033553">
    <property type="term" value="C:rDNA heterochromatin"/>
    <property type="evidence" value="ECO:0007669"/>
    <property type="project" value="TreeGrafter"/>
</dbReference>
<feature type="region of interest" description="Disordered" evidence="1">
    <location>
        <begin position="767"/>
        <end position="809"/>
    </location>
</feature>
<feature type="compositionally biased region" description="Polar residues" evidence="1">
    <location>
        <begin position="395"/>
        <end position="409"/>
    </location>
</feature>
<dbReference type="EMBL" id="PKSM01000018">
    <property type="protein sequence ID" value="POW21628.1"/>
    <property type="molecule type" value="Genomic_DNA"/>
</dbReference>
<feature type="region of interest" description="Disordered" evidence="1">
    <location>
        <begin position="82"/>
        <end position="106"/>
    </location>
</feature>
<dbReference type="AlphaFoldDB" id="A0A2S4WIT1"/>
<feature type="compositionally biased region" description="Polar residues" evidence="1">
    <location>
        <begin position="268"/>
        <end position="279"/>
    </location>
</feature>
<accession>A0A2S4WIT1</accession>
<sequence>MPGAGCEFQWRSSRRPDALAQNDRLNFATSQKASASRLTDLDDEEVLQSIGEKKRQNYLRRPDDPLSLWNGLTSCSAASVTHVAMSDSTPNRPTSTNEPDHQANSVEPCPSTYTIHRNSEHALGPHEIELLITDANSTRWPHVGPVLDTKGASCQWALSSDKAKSRWLYSLGKGLAEILGLAKNGQKEHWRMTDFPADYRLYTYIKGAREDQYLFGSTHVKKFRTANEFLPHLQWLILNKTVDCLCKYCSGAKNQFEVNAALGLPHSASKTKPEGSQSADRSKRPKRLRSPPSNNQVNSNYKYQGPYLNEELNRDLLENRSNFRKHELVWCLVTDLIVGVSPELSRNSQELGIKYWPGLCEEPTLFNESRAIISIPDDGEDRNEDVQSKKRKVGQVQTSTPKSTPSEFQNEQRFKWNIRLLGLSDIVTREEGQLLPWLFKTADLKQKFGMNKKEGLRLPQHVQNRHQTMRPTLESFATVDETLVAFRLAIQIAANLEEFWVAHDRYDAAPDLEIEVKPSGSQSAKLEGSGPDSPTTWYQGIWWGAEKIWLYDFVRLNEVKLGPHLSSKRRTSHQSPVNSSTTSRPREDCYFLKIEGIYRDELGKKLIVMGKLFELIPLETGPTLPTSSSPPLNTEKQRCNRAKKWIPDPPAGYKFKQLTKSKEMNYLHVECISGRYYSPTRKNSSNQLSEICKRLAPKLAQECDQVAHPHQALVTQNSSLFGLTPGHQNFMRCRKWKPGRAECIFDAESQAEEELISAFEKLKSTRSNRASINQTDENHFTKHKTRVPNNEDQHKNHGNGPSKPADKGHIMIIELDP</sequence>
<dbReference type="Pfam" id="PF10383">
    <property type="entry name" value="Clr2"/>
    <property type="match status" value="1"/>
</dbReference>
<dbReference type="InterPro" id="IPR018839">
    <property type="entry name" value="Tscrpt-silencing_Clr2_C"/>
</dbReference>
<feature type="region of interest" description="Disordered" evidence="1">
    <location>
        <begin position="267"/>
        <end position="304"/>
    </location>
</feature>
<evidence type="ECO:0000313" key="4">
    <source>
        <dbReference type="EMBL" id="POW21628.1"/>
    </source>
</evidence>
<feature type="region of interest" description="Disordered" evidence="1">
    <location>
        <begin position="565"/>
        <end position="584"/>
    </location>
</feature>
<evidence type="ECO:0000259" key="2">
    <source>
        <dbReference type="Pfam" id="PF10383"/>
    </source>
</evidence>
<dbReference type="GO" id="GO:0070824">
    <property type="term" value="C:SHREC complex"/>
    <property type="evidence" value="ECO:0007669"/>
    <property type="project" value="InterPro"/>
</dbReference>
<feature type="domain" description="Cryptic loci regulator 2 C-terminal" evidence="2">
    <location>
        <begin position="537"/>
        <end position="677"/>
    </location>
</feature>
<evidence type="ECO:0000256" key="1">
    <source>
        <dbReference type="SAM" id="MobiDB-lite"/>
    </source>
</evidence>
<organism evidence="4 5">
    <name type="scientific">Puccinia striiformis</name>
    <dbReference type="NCBI Taxonomy" id="27350"/>
    <lineage>
        <taxon>Eukaryota</taxon>
        <taxon>Fungi</taxon>
        <taxon>Dikarya</taxon>
        <taxon>Basidiomycota</taxon>
        <taxon>Pucciniomycotina</taxon>
        <taxon>Pucciniomycetes</taxon>
        <taxon>Pucciniales</taxon>
        <taxon>Pucciniaceae</taxon>
        <taxon>Puccinia</taxon>
    </lineage>
</organism>
<dbReference type="InterPro" id="IPR038986">
    <property type="entry name" value="Clr2"/>
</dbReference>
<feature type="region of interest" description="Disordered" evidence="1">
    <location>
        <begin position="376"/>
        <end position="409"/>
    </location>
</feature>
<keyword evidence="5" id="KW-1185">Reference proteome</keyword>
<reference evidence="4 5" key="1">
    <citation type="submission" date="2017-12" db="EMBL/GenBank/DDBJ databases">
        <title>Gene loss provides genomic basis for host adaptation in cereal stripe rust fungi.</title>
        <authorList>
            <person name="Xia C."/>
        </authorList>
    </citation>
    <scope>NUCLEOTIDE SEQUENCE [LARGE SCALE GENOMIC DNA]</scope>
    <source>
        <strain evidence="4 5">93TX-2</strain>
    </source>
</reference>
<gene>
    <name evidence="4" type="ORF">PSHT_02181</name>
</gene>
<dbReference type="Proteomes" id="UP000238274">
    <property type="component" value="Unassembled WGS sequence"/>
</dbReference>
<dbReference type="Pfam" id="PF16761">
    <property type="entry name" value="Clr2_transil"/>
    <property type="match status" value="1"/>
</dbReference>
<evidence type="ECO:0008006" key="6">
    <source>
        <dbReference type="Google" id="ProtNLM"/>
    </source>
</evidence>
<dbReference type="VEuPathDB" id="FungiDB:PSHT_02181"/>
<name>A0A2S4WIT1_9BASI</name>
<reference evidence="5" key="3">
    <citation type="journal article" date="2018" name="Mol. Plant Microbe Interact.">
        <title>Genome sequence resources for the wheat stripe rust pathogen (Puccinia striiformis f. sp. tritici) and the barley stripe rust pathogen (Puccinia striiformis f. sp. hordei).</title>
        <authorList>
            <person name="Xia C."/>
            <person name="Wang M."/>
            <person name="Yin C."/>
            <person name="Cornejo O.E."/>
            <person name="Hulbert S.H."/>
            <person name="Chen X."/>
        </authorList>
    </citation>
    <scope>NUCLEOTIDE SEQUENCE [LARGE SCALE GENOMIC DNA]</scope>
    <source>
        <strain evidence="5">93TX-2</strain>
    </source>
</reference>
<dbReference type="VEuPathDB" id="FungiDB:PSTT_02385"/>
<feature type="compositionally biased region" description="Polar residues" evidence="1">
    <location>
        <begin position="573"/>
        <end position="583"/>
    </location>
</feature>
<dbReference type="GO" id="GO:0030466">
    <property type="term" value="P:silent mating-type cassette heterochromatin formation"/>
    <property type="evidence" value="ECO:0007669"/>
    <property type="project" value="TreeGrafter"/>
</dbReference>
<evidence type="ECO:0000259" key="3">
    <source>
        <dbReference type="Pfam" id="PF16761"/>
    </source>
</evidence>
<proteinExistence type="predicted"/>
<comment type="caution">
    <text evidence="4">The sequence shown here is derived from an EMBL/GenBank/DDBJ whole genome shotgun (WGS) entry which is preliminary data.</text>
</comment>
<dbReference type="InterPro" id="IPR031915">
    <property type="entry name" value="Clr2_N"/>
</dbReference>
<evidence type="ECO:0000313" key="5">
    <source>
        <dbReference type="Proteomes" id="UP000238274"/>
    </source>
</evidence>
<dbReference type="PANTHER" id="PTHR38046">
    <property type="entry name" value="CRYPTIC LOCI REGULATOR 2"/>
    <property type="match status" value="1"/>
</dbReference>
<feature type="domain" description="Cryptic loci regulator 2 N-terminal" evidence="3">
    <location>
        <begin position="190"/>
        <end position="249"/>
    </location>
</feature>